<dbReference type="EMBL" id="JBDXMX010000002">
    <property type="protein sequence ID" value="MEO9247091.1"/>
    <property type="molecule type" value="Genomic_DNA"/>
</dbReference>
<organism evidence="2 3">
    <name type="scientific">Citricoccus nitrophenolicus</name>
    <dbReference type="NCBI Taxonomy" id="863575"/>
    <lineage>
        <taxon>Bacteria</taxon>
        <taxon>Bacillati</taxon>
        <taxon>Actinomycetota</taxon>
        <taxon>Actinomycetes</taxon>
        <taxon>Micrococcales</taxon>
        <taxon>Micrococcaceae</taxon>
        <taxon>Citricoccus</taxon>
    </lineage>
</organism>
<dbReference type="Proteomes" id="UP001484097">
    <property type="component" value="Unassembled WGS sequence"/>
</dbReference>
<dbReference type="Pfam" id="PF14518">
    <property type="entry name" value="Haem_oxygenas_2"/>
    <property type="match status" value="1"/>
</dbReference>
<proteinExistence type="predicted"/>
<feature type="region of interest" description="Disordered" evidence="1">
    <location>
        <begin position="349"/>
        <end position="368"/>
    </location>
</feature>
<dbReference type="InterPro" id="IPR016084">
    <property type="entry name" value="Haem_Oase-like_multi-hlx"/>
</dbReference>
<gene>
    <name evidence="2" type="ORF">ABDK96_05315</name>
</gene>
<evidence type="ECO:0000256" key="1">
    <source>
        <dbReference type="SAM" id="MobiDB-lite"/>
    </source>
</evidence>
<dbReference type="RefSeq" id="WP_347919483.1">
    <property type="nucleotide sequence ID" value="NZ_JBDXMX010000002.1"/>
</dbReference>
<accession>A0ABV0IG09</accession>
<evidence type="ECO:0000313" key="2">
    <source>
        <dbReference type="EMBL" id="MEO9247091.1"/>
    </source>
</evidence>
<evidence type="ECO:0000313" key="3">
    <source>
        <dbReference type="Proteomes" id="UP001484097"/>
    </source>
</evidence>
<comment type="caution">
    <text evidence="2">The sequence shown here is derived from an EMBL/GenBank/DDBJ whole genome shotgun (WGS) entry which is preliminary data.</text>
</comment>
<reference evidence="2 3" key="1">
    <citation type="submission" date="2024-05" db="EMBL/GenBank/DDBJ databases">
        <authorList>
            <person name="Yi C."/>
        </authorList>
    </citation>
    <scope>NUCLEOTIDE SEQUENCE [LARGE SCALE GENOMIC DNA]</scope>
    <source>
        <strain evidence="2 3">XS13</strain>
    </source>
</reference>
<sequence>MKLPQNRGPVTYMLWADLLAYPSDCPLTATGGSVRQALRTSEDILYDEDLQLALFCLYELHGSGVNGVDDRWEWDPGLLEVRHQIESAFEARLRRGTMELFGPEGQAPRSAEEVADRLSALTAGAKGPTVTDFVGREANTDQVREFLVHRSVRQLKESDPHCWSVPRLTGRPKAALVDLQTDGYGSGQPHRVRAERFAAVMVSLGLDTGFGAYMEWMPALSLAAVNMMSMFGLNRRLRGAAAGQLAIDEIGSLLPHAAYAEGLRRLGLPPVDEVPDVADAAVEQAEVGAVHGWAAGRDLAGGLVEQDPSLADDVFFGAASACLMDQLLGRWQLEAWHAGRSSLRRPLPSAFVPRGGQHGPATEVGLPA</sequence>
<name>A0ABV0IG09_9MICC</name>
<protein>
    <submittedName>
        <fullName evidence="2">Iron-containing redox enzyme family protein</fullName>
    </submittedName>
</protein>
<dbReference type="SMART" id="SM01236">
    <property type="entry name" value="Haem_oxygenase_2"/>
    <property type="match status" value="1"/>
</dbReference>
<dbReference type="Gene3D" id="1.20.910.10">
    <property type="entry name" value="Heme oxygenase-like"/>
    <property type="match status" value="1"/>
</dbReference>
<keyword evidence="3" id="KW-1185">Reference proteome</keyword>